<dbReference type="EMBL" id="CM029049">
    <property type="protein sequence ID" value="KAG2573254.1"/>
    <property type="molecule type" value="Genomic_DNA"/>
</dbReference>
<protein>
    <submittedName>
        <fullName evidence="1">Uncharacterized protein</fullName>
    </submittedName>
</protein>
<organism evidence="1 2">
    <name type="scientific">Panicum virgatum</name>
    <name type="common">Blackwell switchgrass</name>
    <dbReference type="NCBI Taxonomy" id="38727"/>
    <lineage>
        <taxon>Eukaryota</taxon>
        <taxon>Viridiplantae</taxon>
        <taxon>Streptophyta</taxon>
        <taxon>Embryophyta</taxon>
        <taxon>Tracheophyta</taxon>
        <taxon>Spermatophyta</taxon>
        <taxon>Magnoliopsida</taxon>
        <taxon>Liliopsida</taxon>
        <taxon>Poales</taxon>
        <taxon>Poaceae</taxon>
        <taxon>PACMAD clade</taxon>
        <taxon>Panicoideae</taxon>
        <taxon>Panicodae</taxon>
        <taxon>Paniceae</taxon>
        <taxon>Panicinae</taxon>
        <taxon>Panicum</taxon>
        <taxon>Panicum sect. Hiantes</taxon>
    </lineage>
</organism>
<proteinExistence type="predicted"/>
<name>A0A8T0QNT0_PANVG</name>
<comment type="caution">
    <text evidence="1">The sequence shown here is derived from an EMBL/GenBank/DDBJ whole genome shotgun (WGS) entry which is preliminary data.</text>
</comment>
<evidence type="ECO:0000313" key="1">
    <source>
        <dbReference type="EMBL" id="KAG2573254.1"/>
    </source>
</evidence>
<reference evidence="1" key="1">
    <citation type="submission" date="2020-05" db="EMBL/GenBank/DDBJ databases">
        <title>WGS assembly of Panicum virgatum.</title>
        <authorList>
            <person name="Lovell J.T."/>
            <person name="Jenkins J."/>
            <person name="Shu S."/>
            <person name="Juenger T.E."/>
            <person name="Schmutz J."/>
        </authorList>
    </citation>
    <scope>NUCLEOTIDE SEQUENCE</scope>
    <source>
        <strain evidence="1">AP13</strain>
    </source>
</reference>
<dbReference type="Proteomes" id="UP000823388">
    <property type="component" value="Chromosome 7K"/>
</dbReference>
<dbReference type="AlphaFoldDB" id="A0A8T0QNT0"/>
<keyword evidence="2" id="KW-1185">Reference proteome</keyword>
<sequence>MERTLPSKLCSIENDISNIRSELKDINSALLSNKIHAPQDERNIPHAEDGGMAAKHPINSFQQSKVHTEMPESTPVAQSIENLQPSMKDCDSTRDRSMLASKTLLRKTGGRDIYAQHSLQYLYTNYKHINESIEYFDFKDDNVLTEEDKEALHFITHSYQYAVVVDIADILLTVKFLEPHVNDGWLLDAVIDAYAYIANIEDSFTSVITTTQSQDLSGTAEILTLNRKRHGLLELAIIVQHAEWFLSHLICGDAIGAYWWLITPKKRSRF</sequence>
<evidence type="ECO:0000313" key="2">
    <source>
        <dbReference type="Proteomes" id="UP000823388"/>
    </source>
</evidence>
<accession>A0A8T0QNT0</accession>
<gene>
    <name evidence="1" type="ORF">PVAP13_7KG244700</name>
</gene>